<name>A0A426YX53_ENSVE</name>
<evidence type="ECO:0000256" key="1">
    <source>
        <dbReference type="SAM" id="MobiDB-lite"/>
    </source>
</evidence>
<feature type="region of interest" description="Disordered" evidence="1">
    <location>
        <begin position="64"/>
        <end position="83"/>
    </location>
</feature>
<gene>
    <name evidence="2" type="ORF">B296_00018357</name>
</gene>
<evidence type="ECO:0000313" key="2">
    <source>
        <dbReference type="EMBL" id="RRT56309.1"/>
    </source>
</evidence>
<protein>
    <submittedName>
        <fullName evidence="2">Uncharacterized protein</fullName>
    </submittedName>
</protein>
<dbReference type="AlphaFoldDB" id="A0A426YX53"/>
<dbReference type="Proteomes" id="UP000287651">
    <property type="component" value="Unassembled WGS sequence"/>
</dbReference>
<reference evidence="2 3" key="1">
    <citation type="journal article" date="2014" name="Agronomy (Basel)">
        <title>A Draft Genome Sequence for Ensete ventricosum, the Drought-Tolerant Tree Against Hunger.</title>
        <authorList>
            <person name="Harrison J."/>
            <person name="Moore K.A."/>
            <person name="Paszkiewicz K."/>
            <person name="Jones T."/>
            <person name="Grant M."/>
            <person name="Ambacheew D."/>
            <person name="Muzemil S."/>
            <person name="Studholme D.J."/>
        </authorList>
    </citation>
    <scope>NUCLEOTIDE SEQUENCE [LARGE SCALE GENOMIC DNA]</scope>
</reference>
<proteinExistence type="predicted"/>
<sequence length="83" mass="9264">MQWDLARRFVEGIRKLAGNTPGDCWKKTVRLVTRMPEATGLGGIDQRISQHQVQVRIRKVEGTTFPEIPTVEPPESDGCTTTA</sequence>
<organism evidence="2 3">
    <name type="scientific">Ensete ventricosum</name>
    <name type="common">Abyssinian banana</name>
    <name type="synonym">Musa ensete</name>
    <dbReference type="NCBI Taxonomy" id="4639"/>
    <lineage>
        <taxon>Eukaryota</taxon>
        <taxon>Viridiplantae</taxon>
        <taxon>Streptophyta</taxon>
        <taxon>Embryophyta</taxon>
        <taxon>Tracheophyta</taxon>
        <taxon>Spermatophyta</taxon>
        <taxon>Magnoliopsida</taxon>
        <taxon>Liliopsida</taxon>
        <taxon>Zingiberales</taxon>
        <taxon>Musaceae</taxon>
        <taxon>Ensete</taxon>
    </lineage>
</organism>
<dbReference type="EMBL" id="AMZH03009688">
    <property type="protein sequence ID" value="RRT56309.1"/>
    <property type="molecule type" value="Genomic_DNA"/>
</dbReference>
<evidence type="ECO:0000313" key="3">
    <source>
        <dbReference type="Proteomes" id="UP000287651"/>
    </source>
</evidence>
<comment type="caution">
    <text evidence="2">The sequence shown here is derived from an EMBL/GenBank/DDBJ whole genome shotgun (WGS) entry which is preliminary data.</text>
</comment>
<accession>A0A426YX53</accession>